<keyword evidence="1" id="KW-0732">Signal</keyword>
<sequence>MKKTFTAIALSLASLAASAAPTYVYDFTFDGTTTTTNATAAGNQLQNGQSVGMTLRAAGNDFFRANATWGVWAPILMGENATRIGDLTFTFWLDGIAVGSGSYSAQAHTYVHLANAAPLAMGTAFDVFSWEFTLVSSDSASNTMNSVFNTSNPTLGTTVYERGQAVPEPSSLLLLAAAVGGLLARRRIAKA</sequence>
<dbReference type="EMBL" id="SACM01000004">
    <property type="protein sequence ID" value="RVT83774.1"/>
    <property type="molecule type" value="Genomic_DNA"/>
</dbReference>
<accession>A0A3S2UEP1</accession>
<dbReference type="Proteomes" id="UP000288587">
    <property type="component" value="Unassembled WGS sequence"/>
</dbReference>
<dbReference type="Pfam" id="PF07589">
    <property type="entry name" value="PEP-CTERM"/>
    <property type="match status" value="1"/>
</dbReference>
<reference evidence="3 4" key="1">
    <citation type="submission" date="2019-01" db="EMBL/GenBank/DDBJ databases">
        <authorList>
            <person name="Chen W.-M."/>
        </authorList>
    </citation>
    <scope>NUCLEOTIDE SEQUENCE [LARGE SCALE GENOMIC DNA]</scope>
    <source>
        <strain evidence="3 4">CCP-18</strain>
    </source>
</reference>
<proteinExistence type="predicted"/>
<comment type="caution">
    <text evidence="3">The sequence shown here is derived from an EMBL/GenBank/DDBJ whole genome shotgun (WGS) entry which is preliminary data.</text>
</comment>
<evidence type="ECO:0000313" key="3">
    <source>
        <dbReference type="EMBL" id="RVT83774.1"/>
    </source>
</evidence>
<feature type="chain" id="PRO_5018650516" evidence="1">
    <location>
        <begin position="20"/>
        <end position="191"/>
    </location>
</feature>
<evidence type="ECO:0000259" key="2">
    <source>
        <dbReference type="Pfam" id="PF07589"/>
    </source>
</evidence>
<feature type="signal peptide" evidence="1">
    <location>
        <begin position="1"/>
        <end position="19"/>
    </location>
</feature>
<evidence type="ECO:0000313" key="4">
    <source>
        <dbReference type="Proteomes" id="UP000288587"/>
    </source>
</evidence>
<dbReference type="AlphaFoldDB" id="A0A3S2UEP1"/>
<dbReference type="NCBIfam" id="TIGR02595">
    <property type="entry name" value="PEP_CTERM"/>
    <property type="match status" value="1"/>
</dbReference>
<keyword evidence="4" id="KW-1185">Reference proteome</keyword>
<organism evidence="3 4">
    <name type="scientific">Inhella crocodyli</name>
    <dbReference type="NCBI Taxonomy" id="2499851"/>
    <lineage>
        <taxon>Bacteria</taxon>
        <taxon>Pseudomonadati</taxon>
        <taxon>Pseudomonadota</taxon>
        <taxon>Betaproteobacteria</taxon>
        <taxon>Burkholderiales</taxon>
        <taxon>Sphaerotilaceae</taxon>
        <taxon>Inhella</taxon>
    </lineage>
</organism>
<gene>
    <name evidence="3" type="ORF">EOD73_14505</name>
</gene>
<dbReference type="InterPro" id="IPR013424">
    <property type="entry name" value="Ice-binding_C"/>
</dbReference>
<dbReference type="RefSeq" id="WP_127683738.1">
    <property type="nucleotide sequence ID" value="NZ_SACM01000004.1"/>
</dbReference>
<protein>
    <submittedName>
        <fullName evidence="3">PEP-CTERM sorting domain-containing protein</fullName>
    </submittedName>
</protein>
<name>A0A3S2UEP1_9BURK</name>
<feature type="domain" description="Ice-binding protein C-terminal" evidence="2">
    <location>
        <begin position="165"/>
        <end position="187"/>
    </location>
</feature>
<evidence type="ECO:0000256" key="1">
    <source>
        <dbReference type="SAM" id="SignalP"/>
    </source>
</evidence>